<protein>
    <recommendedName>
        <fullName evidence="4">PE domain-containing protein</fullName>
    </recommendedName>
</protein>
<evidence type="ECO:0000313" key="2">
    <source>
        <dbReference type="EMBL" id="MFC7342042.1"/>
    </source>
</evidence>
<comment type="caution">
    <text evidence="2">The sequence shown here is derived from an EMBL/GenBank/DDBJ whole genome shotgun (WGS) entry which is preliminary data.</text>
</comment>
<evidence type="ECO:0008006" key="4">
    <source>
        <dbReference type="Google" id="ProtNLM"/>
    </source>
</evidence>
<proteinExistence type="predicted"/>
<gene>
    <name evidence="2" type="ORF">ACFQRI_11535</name>
</gene>
<dbReference type="RefSeq" id="WP_380667530.1">
    <property type="nucleotide sequence ID" value="NZ_JBHTCJ010000005.1"/>
</dbReference>
<evidence type="ECO:0000313" key="3">
    <source>
        <dbReference type="Proteomes" id="UP001596504"/>
    </source>
</evidence>
<evidence type="ECO:0000256" key="1">
    <source>
        <dbReference type="SAM" id="MobiDB-lite"/>
    </source>
</evidence>
<dbReference type="Proteomes" id="UP001596504">
    <property type="component" value="Unassembled WGS sequence"/>
</dbReference>
<sequence>MTGFGSGEEMTRLANTLTTALDGLRQTAEGEISPVDAGQSTAEVTAVLASFFDVTGGMVNDLQGQAEQVPNARTDYERTDDAAAQGLPPVPLPSNGGN</sequence>
<reference evidence="3" key="1">
    <citation type="journal article" date="2019" name="Int. J. Syst. Evol. Microbiol.">
        <title>The Global Catalogue of Microorganisms (GCM) 10K type strain sequencing project: providing services to taxonomists for standard genome sequencing and annotation.</title>
        <authorList>
            <consortium name="The Broad Institute Genomics Platform"/>
            <consortium name="The Broad Institute Genome Sequencing Center for Infectious Disease"/>
            <person name="Wu L."/>
            <person name="Ma J."/>
        </authorList>
    </citation>
    <scope>NUCLEOTIDE SEQUENCE [LARGE SCALE GENOMIC DNA]</scope>
    <source>
        <strain evidence="3">WLHS5</strain>
    </source>
</reference>
<keyword evidence="3" id="KW-1185">Reference proteome</keyword>
<feature type="region of interest" description="Disordered" evidence="1">
    <location>
        <begin position="71"/>
        <end position="98"/>
    </location>
</feature>
<dbReference type="EMBL" id="JBHTCJ010000005">
    <property type="protein sequence ID" value="MFC7342042.1"/>
    <property type="molecule type" value="Genomic_DNA"/>
</dbReference>
<accession>A0ABW2LIC3</accession>
<name>A0ABW2LIC3_9PSEU</name>
<organism evidence="2 3">
    <name type="scientific">Saccharopolyspora griseoalba</name>
    <dbReference type="NCBI Taxonomy" id="1431848"/>
    <lineage>
        <taxon>Bacteria</taxon>
        <taxon>Bacillati</taxon>
        <taxon>Actinomycetota</taxon>
        <taxon>Actinomycetes</taxon>
        <taxon>Pseudonocardiales</taxon>
        <taxon>Pseudonocardiaceae</taxon>
        <taxon>Saccharopolyspora</taxon>
    </lineage>
</organism>